<dbReference type="InterPro" id="IPR006530">
    <property type="entry name" value="YD"/>
</dbReference>
<proteinExistence type="predicted"/>
<evidence type="ECO:0000313" key="2">
    <source>
        <dbReference type="Proteomes" id="UP000595841"/>
    </source>
</evidence>
<dbReference type="KEGG" id="pson:JI735_19375"/>
<dbReference type="Pfam" id="PF05593">
    <property type="entry name" value="RHS_repeat"/>
    <property type="match status" value="1"/>
</dbReference>
<reference evidence="1 2" key="1">
    <citation type="submission" date="2021-01" db="EMBL/GenBank/DDBJ databases">
        <title>Whole genome sequence of Paenibacillus sonchi LMG 24727 for comparative genomics.</title>
        <authorList>
            <person name="Lee G."/>
            <person name="Kim M.-J."/>
            <person name="Lim K."/>
            <person name="Shin J.-H."/>
        </authorList>
    </citation>
    <scope>NUCLEOTIDE SEQUENCE [LARGE SCALE GENOMIC DNA]</scope>
    <source>
        <strain evidence="1 2">LMG 24727</strain>
    </source>
</reference>
<dbReference type="NCBIfam" id="TIGR01643">
    <property type="entry name" value="YD_repeat_2x"/>
    <property type="match status" value="2"/>
</dbReference>
<organism evidence="1 2">
    <name type="scientific">Paenibacillus sonchi</name>
    <dbReference type="NCBI Taxonomy" id="373687"/>
    <lineage>
        <taxon>Bacteria</taxon>
        <taxon>Bacillati</taxon>
        <taxon>Bacillota</taxon>
        <taxon>Bacilli</taxon>
        <taxon>Bacillales</taxon>
        <taxon>Paenibacillaceae</taxon>
        <taxon>Paenibacillus</taxon>
        <taxon>Paenibacillus sonchi group</taxon>
    </lineage>
</organism>
<evidence type="ECO:0000313" key="1">
    <source>
        <dbReference type="EMBL" id="QQZ58894.1"/>
    </source>
</evidence>
<dbReference type="EMBL" id="CP068595">
    <property type="protein sequence ID" value="QQZ58894.1"/>
    <property type="molecule type" value="Genomic_DNA"/>
</dbReference>
<sequence>MLSIGQSKAFGAENIIVPRETYESGSYAGTGYVPVNGTITSDPQKVVNGKYSAFLNALPSEVWKEFNYTDSSKVKFEKNTTYSVTFSYKSIDMKPADANRFFYFLARSTDTKEDKGYTSWTDASGDGGIRTMTFTTGNKENYYLIWGIHGGGALSIDNIQIVKTTPASSESFEKGTFASTNFLAGSGMITNDPTKTVSGQYSAYLSSLRTEDWKALAYTDKNKVKFEKNTTYKVTFSYKAIDMESAGANRCFYFLARSTDDSEDKGWTTWNEVSGNKGTRTVTFTTGNKENYYLVWGIYKGGALSLDDIEITKMNESFESGAYTNTNFTAGSGTITNDPAKVITGQYSAYLTSPLSEVWKEFTYSDPSKFKFEGNTTYSVTFSYKSLDMDALENERFFYFLARSTDNLEDKGWMTWKASTGNKGKKTVTFTTGSKENYYLIWGIHKGGALSLDDITIHKVSESFERGSYSGTDFSPVAGIITSDPSKVVNGLYSAYLSSPTSKEWIEFASTDTNKVKFQSNTTYTVSFAYKSIDMQPIDNNRFFYFSARGIGNTEVKGWTSWNDVTGTQGTKSVTFTTGDQANYYLFWGIHGGGALSIDDIVIQQLTTYQYDASGRLVQIRMPDNQVVRYLYDLNGNLISTKVD</sequence>
<dbReference type="Proteomes" id="UP000595841">
    <property type="component" value="Chromosome"/>
</dbReference>
<gene>
    <name evidence="1" type="ORF">JI735_19375</name>
</gene>
<accession>A0A974P7L9</accession>
<dbReference type="InterPro" id="IPR031325">
    <property type="entry name" value="RHS_repeat"/>
</dbReference>
<name>A0A974P7L9_9BACL</name>
<protein>
    <submittedName>
        <fullName evidence="1">RHS repeat protein</fullName>
    </submittedName>
</protein>
<dbReference type="AlphaFoldDB" id="A0A974P7L9"/>
<dbReference type="Gene3D" id="2.60.120.260">
    <property type="entry name" value="Galactose-binding domain-like"/>
    <property type="match status" value="4"/>
</dbReference>
<keyword evidence="2" id="KW-1185">Reference proteome</keyword>